<keyword evidence="2" id="KW-0812">Transmembrane</keyword>
<evidence type="ECO:0008006" key="5">
    <source>
        <dbReference type="Google" id="ProtNLM"/>
    </source>
</evidence>
<dbReference type="OrthoDB" id="1017207at2"/>
<feature type="transmembrane region" description="Helical" evidence="2">
    <location>
        <begin position="351"/>
        <end position="371"/>
    </location>
</feature>
<dbReference type="SUPFAM" id="SSF48452">
    <property type="entry name" value="TPR-like"/>
    <property type="match status" value="1"/>
</dbReference>
<protein>
    <recommendedName>
        <fullName evidence="5">Tetratricopeptide repeat-containing protein</fullName>
    </recommendedName>
</protein>
<keyword evidence="2" id="KW-0472">Membrane</keyword>
<evidence type="ECO:0000256" key="1">
    <source>
        <dbReference type="SAM" id="Coils"/>
    </source>
</evidence>
<dbReference type="RefSeq" id="WP_084566590.1">
    <property type="nucleotide sequence ID" value="NZ_FTOJ01000002.1"/>
</dbReference>
<feature type="coiled-coil region" evidence="1">
    <location>
        <begin position="300"/>
        <end position="331"/>
    </location>
</feature>
<dbReference type="InterPro" id="IPR011990">
    <property type="entry name" value="TPR-like_helical_dom_sf"/>
</dbReference>
<proteinExistence type="predicted"/>
<dbReference type="EMBL" id="FTOJ01000002">
    <property type="protein sequence ID" value="SIS68648.1"/>
    <property type="molecule type" value="Genomic_DNA"/>
</dbReference>
<dbReference type="AlphaFoldDB" id="A0A1N7L485"/>
<dbReference type="STRING" id="551459.SAMN05421796_10214"/>
<evidence type="ECO:0000313" key="4">
    <source>
        <dbReference type="Proteomes" id="UP000186246"/>
    </source>
</evidence>
<dbReference type="Gene3D" id="1.25.40.10">
    <property type="entry name" value="Tetratricopeptide repeat domain"/>
    <property type="match status" value="2"/>
</dbReference>
<organism evidence="3 4">
    <name type="scientific">Chryseobacterium piscicola</name>
    <dbReference type="NCBI Taxonomy" id="551459"/>
    <lineage>
        <taxon>Bacteria</taxon>
        <taxon>Pseudomonadati</taxon>
        <taxon>Bacteroidota</taxon>
        <taxon>Flavobacteriia</taxon>
        <taxon>Flavobacteriales</taxon>
        <taxon>Weeksellaceae</taxon>
        <taxon>Chryseobacterium group</taxon>
        <taxon>Chryseobacterium</taxon>
    </lineage>
</organism>
<evidence type="ECO:0000313" key="3">
    <source>
        <dbReference type="EMBL" id="SIS68648.1"/>
    </source>
</evidence>
<reference evidence="4" key="1">
    <citation type="submission" date="2017-01" db="EMBL/GenBank/DDBJ databases">
        <authorList>
            <person name="Varghese N."/>
            <person name="Submissions S."/>
        </authorList>
    </citation>
    <scope>NUCLEOTIDE SEQUENCE [LARGE SCALE GENOMIC DNA]</scope>
    <source>
        <strain evidence="4">DSM 21068</strain>
    </source>
</reference>
<keyword evidence="1" id="KW-0175">Coiled coil</keyword>
<keyword evidence="2" id="KW-1133">Transmembrane helix</keyword>
<sequence length="499" mass="58138">MIKILKKNAVFVKYTSKTIGVILLLSFFFVNAQVDTGVEKMLDLSKKQFNEHQYVSSLNTADKALQLSKKKSYSRGITLANIFIAKALSETGIYKNALEYLENAEKEPFFSEYINAQVESYRLRGRIYANLEMKELALKEFYKQLKFSALIEDPVNQKRSKLWAHQNIAETFSHNNRRDSVWKHLIIQKQILKSFPKNNSGEIYYDLSTTYSSIGKEYLYRRDIIKARKYIDSAMVVLTENNSPYLHQTLEAYGDLEDAAGNKKAAVDYYRKALQNTVKIQNKSAEKFANKKLADFFIKNKLEEKEVNHYLQRYQKLNDSLNLENSRATELIVNSFLKKKDTQFQKEKADYAKGIVLVLILVAGLVAFLFWQNRKKRERLLQIKNVLNEKEHLVENLIQEGNSNKFNELIMLGKRNDPQFIIVFKELYPDFISKLKAADPGIKTSELIFCAMIYLNFSTKDISEYCHVTIRAVQIRKNRLRKKHHIASDKDLSGWMRSL</sequence>
<dbReference type="Proteomes" id="UP000186246">
    <property type="component" value="Unassembled WGS sequence"/>
</dbReference>
<accession>A0A1N7L485</accession>
<evidence type="ECO:0000256" key="2">
    <source>
        <dbReference type="SAM" id="Phobius"/>
    </source>
</evidence>
<name>A0A1N7L485_9FLAO</name>
<gene>
    <name evidence="3" type="ORF">SAMN05421796_10214</name>
</gene>